<dbReference type="GO" id="GO:0006950">
    <property type="term" value="P:response to stress"/>
    <property type="evidence" value="ECO:0007669"/>
    <property type="project" value="TreeGrafter"/>
</dbReference>
<evidence type="ECO:0000256" key="1">
    <source>
        <dbReference type="ARBA" id="ARBA00023015"/>
    </source>
</evidence>
<dbReference type="AlphaFoldDB" id="A0A848KXA1"/>
<proteinExistence type="predicted"/>
<dbReference type="InterPro" id="IPR023187">
    <property type="entry name" value="Tscrpt_reg_MarR-type_CS"/>
</dbReference>
<keyword evidence="6" id="KW-1185">Reference proteome</keyword>
<dbReference type="InterPro" id="IPR000835">
    <property type="entry name" value="HTH_MarR-typ"/>
</dbReference>
<dbReference type="PROSITE" id="PS50995">
    <property type="entry name" value="HTH_MARR_2"/>
    <property type="match status" value="1"/>
</dbReference>
<accession>A0A848KXA1</accession>
<evidence type="ECO:0000313" key="5">
    <source>
        <dbReference type="EMBL" id="NMO02717.1"/>
    </source>
</evidence>
<keyword evidence="3" id="KW-0804">Transcription</keyword>
<name>A0A848KXA1_9ACTN</name>
<evidence type="ECO:0000256" key="2">
    <source>
        <dbReference type="ARBA" id="ARBA00023125"/>
    </source>
</evidence>
<evidence type="ECO:0000313" key="6">
    <source>
        <dbReference type="Proteomes" id="UP000550729"/>
    </source>
</evidence>
<dbReference type="PROSITE" id="PS01117">
    <property type="entry name" value="HTH_MARR_1"/>
    <property type="match status" value="1"/>
</dbReference>
<dbReference type="SUPFAM" id="SSF46785">
    <property type="entry name" value="Winged helix' DNA-binding domain"/>
    <property type="match status" value="1"/>
</dbReference>
<dbReference type="Gene3D" id="1.10.10.10">
    <property type="entry name" value="Winged helix-like DNA-binding domain superfamily/Winged helix DNA-binding domain"/>
    <property type="match status" value="1"/>
</dbReference>
<comment type="caution">
    <text evidence="5">The sequence shown here is derived from an EMBL/GenBank/DDBJ whole genome shotgun (WGS) entry which is preliminary data.</text>
</comment>
<protein>
    <submittedName>
        <fullName evidence="5">Winged helix-turn-helix transcriptional regulator</fullName>
    </submittedName>
</protein>
<feature type="domain" description="HTH marR-type" evidence="4">
    <location>
        <begin position="12"/>
        <end position="144"/>
    </location>
</feature>
<dbReference type="EMBL" id="JABBNB010000016">
    <property type="protein sequence ID" value="NMO02717.1"/>
    <property type="molecule type" value="Genomic_DNA"/>
</dbReference>
<dbReference type="PANTHER" id="PTHR33164:SF43">
    <property type="entry name" value="HTH-TYPE TRANSCRIPTIONAL REPRESSOR YETL"/>
    <property type="match status" value="1"/>
</dbReference>
<dbReference type="Proteomes" id="UP000550729">
    <property type="component" value="Unassembled WGS sequence"/>
</dbReference>
<dbReference type="InterPro" id="IPR036390">
    <property type="entry name" value="WH_DNA-bd_sf"/>
</dbReference>
<reference evidence="5 6" key="1">
    <citation type="submission" date="2020-04" db="EMBL/GenBank/DDBJ databases">
        <title>Gordonia sp. nov. TBRC 11910.</title>
        <authorList>
            <person name="Suriyachadkun C."/>
        </authorList>
    </citation>
    <scope>NUCLEOTIDE SEQUENCE [LARGE SCALE GENOMIC DNA]</scope>
    <source>
        <strain evidence="5 6">TBRC 11910</strain>
    </source>
</reference>
<dbReference type="SMART" id="SM00347">
    <property type="entry name" value="HTH_MARR"/>
    <property type="match status" value="1"/>
</dbReference>
<dbReference type="RefSeq" id="WP_170195228.1">
    <property type="nucleotide sequence ID" value="NZ_JABBNB010000016.1"/>
</dbReference>
<dbReference type="GO" id="GO:0003677">
    <property type="term" value="F:DNA binding"/>
    <property type="evidence" value="ECO:0007669"/>
    <property type="project" value="UniProtKB-KW"/>
</dbReference>
<evidence type="ECO:0000259" key="4">
    <source>
        <dbReference type="PROSITE" id="PS50995"/>
    </source>
</evidence>
<evidence type="ECO:0000256" key="3">
    <source>
        <dbReference type="ARBA" id="ARBA00023163"/>
    </source>
</evidence>
<dbReference type="GO" id="GO:0003700">
    <property type="term" value="F:DNA-binding transcription factor activity"/>
    <property type="evidence" value="ECO:0007669"/>
    <property type="project" value="InterPro"/>
</dbReference>
<organism evidence="5 6">
    <name type="scientific">Gordonia asplenii</name>
    <dbReference type="NCBI Taxonomy" id="2725283"/>
    <lineage>
        <taxon>Bacteria</taxon>
        <taxon>Bacillati</taxon>
        <taxon>Actinomycetota</taxon>
        <taxon>Actinomycetes</taxon>
        <taxon>Mycobacteriales</taxon>
        <taxon>Gordoniaceae</taxon>
        <taxon>Gordonia</taxon>
    </lineage>
</organism>
<keyword evidence="2" id="KW-0238">DNA-binding</keyword>
<dbReference type="InterPro" id="IPR036388">
    <property type="entry name" value="WH-like_DNA-bd_sf"/>
</dbReference>
<keyword evidence="1" id="KW-0805">Transcription regulation</keyword>
<dbReference type="Pfam" id="PF12802">
    <property type="entry name" value="MarR_2"/>
    <property type="match status" value="1"/>
</dbReference>
<sequence length="151" mass="16418">MTNSFDEGMTPLTELADVILRVARELDPQGPRGVAGVVALTGSEALILRCIHRNPGCCASDVSSTTAIARSNVSVALRSLEGHGLIRRHRDEHDGRTSRLFVTDKADRNLERLRAHWSRRLTEALGGDTGGVEQARALLSSIDEGLHQTQQ</sequence>
<dbReference type="PANTHER" id="PTHR33164">
    <property type="entry name" value="TRANSCRIPTIONAL REGULATOR, MARR FAMILY"/>
    <property type="match status" value="1"/>
</dbReference>
<gene>
    <name evidence="5" type="ORF">HH308_16005</name>
</gene>
<dbReference type="InterPro" id="IPR039422">
    <property type="entry name" value="MarR/SlyA-like"/>
</dbReference>